<dbReference type="AlphaFoldDB" id="A0A1H8WXA3"/>
<dbReference type="Pfam" id="PF05532">
    <property type="entry name" value="CsbD"/>
    <property type="match status" value="1"/>
</dbReference>
<gene>
    <name evidence="4" type="ORF">SAMN05444123_114108</name>
</gene>
<accession>A0A1H8WXA3</accession>
<dbReference type="InterPro" id="IPR036629">
    <property type="entry name" value="YjbJ_sf"/>
</dbReference>
<evidence type="ECO:0000313" key="5">
    <source>
        <dbReference type="Proteomes" id="UP000199615"/>
    </source>
</evidence>
<dbReference type="InterPro" id="IPR008462">
    <property type="entry name" value="CsbD"/>
</dbReference>
<dbReference type="SUPFAM" id="SSF69047">
    <property type="entry name" value="Hypothetical protein YjbJ"/>
    <property type="match status" value="1"/>
</dbReference>
<name>A0A1H8WXA3_9BRAD</name>
<evidence type="ECO:0000256" key="1">
    <source>
        <dbReference type="ARBA" id="ARBA00009129"/>
    </source>
</evidence>
<dbReference type="Gene3D" id="1.10.1470.10">
    <property type="entry name" value="YjbJ"/>
    <property type="match status" value="1"/>
</dbReference>
<dbReference type="Proteomes" id="UP000199615">
    <property type="component" value="Unassembled WGS sequence"/>
</dbReference>
<dbReference type="RefSeq" id="WP_011504457.1">
    <property type="nucleotide sequence ID" value="NZ_FODT01000014.1"/>
</dbReference>
<evidence type="ECO:0000259" key="3">
    <source>
        <dbReference type="Pfam" id="PF05532"/>
    </source>
</evidence>
<organism evidence="4 5">
    <name type="scientific">Rhodopseudomonas pseudopalustris</name>
    <dbReference type="NCBI Taxonomy" id="1513892"/>
    <lineage>
        <taxon>Bacteria</taxon>
        <taxon>Pseudomonadati</taxon>
        <taxon>Pseudomonadota</taxon>
        <taxon>Alphaproteobacteria</taxon>
        <taxon>Hyphomicrobiales</taxon>
        <taxon>Nitrobacteraceae</taxon>
        <taxon>Rhodopseudomonas</taxon>
    </lineage>
</organism>
<reference evidence="5" key="1">
    <citation type="submission" date="2016-10" db="EMBL/GenBank/DDBJ databases">
        <authorList>
            <person name="Varghese N."/>
            <person name="Submissions S."/>
        </authorList>
    </citation>
    <scope>NUCLEOTIDE SEQUENCE [LARGE SCALE GENOMIC DNA]</scope>
    <source>
        <strain evidence="5">DSM 123</strain>
    </source>
</reference>
<proteinExistence type="inferred from homology"/>
<sequence length="71" mass="7101">MGSTMDKIKGATNEAVGKAKQGIGEATGSEKLEGEGALQEAKGKGQQALGDAKEAVKDTADKAAGAVNRNL</sequence>
<feature type="region of interest" description="Disordered" evidence="2">
    <location>
        <begin position="1"/>
        <end position="56"/>
    </location>
</feature>
<dbReference type="OrthoDB" id="7226109at2"/>
<comment type="similarity">
    <text evidence="1">Belongs to the UPF0337 (CsbD) family.</text>
</comment>
<evidence type="ECO:0000313" key="4">
    <source>
        <dbReference type="EMBL" id="SEP32314.1"/>
    </source>
</evidence>
<keyword evidence="5" id="KW-1185">Reference proteome</keyword>
<protein>
    <submittedName>
        <fullName evidence="4">Uncharacterized conserved protein YjbJ, UPF0337 family</fullName>
    </submittedName>
</protein>
<feature type="domain" description="CsbD-like" evidence="3">
    <location>
        <begin position="6"/>
        <end position="58"/>
    </location>
</feature>
<dbReference type="EMBL" id="FODT01000014">
    <property type="protein sequence ID" value="SEP32314.1"/>
    <property type="molecule type" value="Genomic_DNA"/>
</dbReference>
<evidence type="ECO:0000256" key="2">
    <source>
        <dbReference type="SAM" id="MobiDB-lite"/>
    </source>
</evidence>